<proteinExistence type="predicted"/>
<sequence>SKDAAGPGGSDKEGEAEEAAGGAGGKRRGPRTTIKAKQLETLRAAFAATPKPSRHVREQLAQETGLNMRVIQVWFQNRRSKERRMKQLSALGGRRGHALFRGGARRARPLAGRLEEGEAGAPFAYYPDYPPEFYGPTPGGGVGGFEFYPPHSQAQTPPDMGFLLPGPPGVGAAAAAAALGGALEAAHPSLLQHGDRYSDLISPPGAGRDCPTSPNAALPAHLHGMPPGNGFPSGAEPPFGLHRAGGYEHMGHEMGEATVW</sequence>
<dbReference type="CDD" id="cd00086">
    <property type="entry name" value="homeodomain"/>
    <property type="match status" value="1"/>
</dbReference>
<comment type="subcellular location">
    <subcellularLocation>
        <location evidence="1 9 10">Nucleus</location>
    </subcellularLocation>
</comment>
<dbReference type="GO" id="GO:0005634">
    <property type="term" value="C:nucleus"/>
    <property type="evidence" value="ECO:0007669"/>
    <property type="project" value="UniProtKB-SubCell"/>
</dbReference>
<dbReference type="InterPro" id="IPR001356">
    <property type="entry name" value="HD"/>
</dbReference>
<dbReference type="GeneTree" id="ENSGT00940000164085"/>
<dbReference type="Pfam" id="PF00046">
    <property type="entry name" value="Homeodomain"/>
    <property type="match status" value="1"/>
</dbReference>
<name>S4RX66_PETMA</name>
<feature type="domain" description="Homeobox" evidence="12">
    <location>
        <begin position="25"/>
        <end position="85"/>
    </location>
</feature>
<dbReference type="SMART" id="SM00389">
    <property type="entry name" value="HOX"/>
    <property type="match status" value="1"/>
</dbReference>
<keyword evidence="6 9" id="KW-0238">DNA-binding</keyword>
<evidence type="ECO:0000256" key="9">
    <source>
        <dbReference type="PROSITE-ProRule" id="PRU00108"/>
    </source>
</evidence>
<evidence type="ECO:0000256" key="4">
    <source>
        <dbReference type="ARBA" id="ARBA00022833"/>
    </source>
</evidence>
<dbReference type="AlphaFoldDB" id="S4RX66"/>
<feature type="region of interest" description="Disordered" evidence="11">
    <location>
        <begin position="1"/>
        <end position="35"/>
    </location>
</feature>
<keyword evidence="4" id="KW-0862">Zinc</keyword>
<dbReference type="InterPro" id="IPR009057">
    <property type="entry name" value="Homeodomain-like_sf"/>
</dbReference>
<dbReference type="HOGENOM" id="CLU_057136_0_0_1"/>
<dbReference type="PANTHER" id="PTHR24208:SF105">
    <property type="entry name" value="DLIM1"/>
    <property type="match status" value="1"/>
</dbReference>
<evidence type="ECO:0000256" key="7">
    <source>
        <dbReference type="ARBA" id="ARBA00023155"/>
    </source>
</evidence>
<evidence type="ECO:0000256" key="2">
    <source>
        <dbReference type="ARBA" id="ARBA00022723"/>
    </source>
</evidence>
<dbReference type="PANTHER" id="PTHR24208">
    <property type="entry name" value="LIM/HOMEOBOX PROTEIN LHX"/>
    <property type="match status" value="1"/>
</dbReference>
<evidence type="ECO:0000256" key="10">
    <source>
        <dbReference type="RuleBase" id="RU000682"/>
    </source>
</evidence>
<evidence type="ECO:0000256" key="11">
    <source>
        <dbReference type="SAM" id="MobiDB-lite"/>
    </source>
</evidence>
<evidence type="ECO:0000256" key="1">
    <source>
        <dbReference type="ARBA" id="ARBA00004123"/>
    </source>
</evidence>
<dbReference type="SUPFAM" id="SSF46689">
    <property type="entry name" value="Homeodomain-like"/>
    <property type="match status" value="1"/>
</dbReference>
<dbReference type="InterPro" id="IPR050453">
    <property type="entry name" value="LIM_Homeobox_TF"/>
</dbReference>
<evidence type="ECO:0000256" key="8">
    <source>
        <dbReference type="ARBA" id="ARBA00023242"/>
    </source>
</evidence>
<dbReference type="InterPro" id="IPR017970">
    <property type="entry name" value="Homeobox_CS"/>
</dbReference>
<dbReference type="PROSITE" id="PS50071">
    <property type="entry name" value="HOMEOBOX_2"/>
    <property type="match status" value="1"/>
</dbReference>
<feature type="DNA-binding region" description="Homeobox" evidence="9">
    <location>
        <begin position="27"/>
        <end position="86"/>
    </location>
</feature>
<keyword evidence="5" id="KW-0440">LIM domain</keyword>
<protein>
    <recommendedName>
        <fullName evidence="12">Homeobox domain-containing protein</fullName>
    </recommendedName>
</protein>
<evidence type="ECO:0000313" key="13">
    <source>
        <dbReference type="Ensembl" id="ENSPMAP00000009806.1"/>
    </source>
</evidence>
<keyword evidence="7 9" id="KW-0371">Homeobox</keyword>
<keyword evidence="8 9" id="KW-0539">Nucleus</keyword>
<dbReference type="GO" id="GO:0000977">
    <property type="term" value="F:RNA polymerase II transcription regulatory region sequence-specific DNA binding"/>
    <property type="evidence" value="ECO:0007669"/>
    <property type="project" value="TreeGrafter"/>
</dbReference>
<dbReference type="Gene3D" id="1.10.10.60">
    <property type="entry name" value="Homeodomain-like"/>
    <property type="match status" value="1"/>
</dbReference>
<keyword evidence="2" id="KW-0479">Metal-binding</keyword>
<evidence type="ECO:0000256" key="5">
    <source>
        <dbReference type="ARBA" id="ARBA00023038"/>
    </source>
</evidence>
<dbReference type="FunFam" id="1.10.10.60:FF:000075">
    <property type="entry name" value="LIM/homeobox protein Lhx1"/>
    <property type="match status" value="1"/>
</dbReference>
<organism evidence="13">
    <name type="scientific">Petromyzon marinus</name>
    <name type="common">Sea lamprey</name>
    <dbReference type="NCBI Taxonomy" id="7757"/>
    <lineage>
        <taxon>Eukaryota</taxon>
        <taxon>Metazoa</taxon>
        <taxon>Chordata</taxon>
        <taxon>Craniata</taxon>
        <taxon>Vertebrata</taxon>
        <taxon>Cyclostomata</taxon>
        <taxon>Hyperoartia</taxon>
        <taxon>Petromyzontiformes</taxon>
        <taxon>Petromyzontidae</taxon>
        <taxon>Petromyzon</taxon>
    </lineage>
</organism>
<dbReference type="GO" id="GO:0046872">
    <property type="term" value="F:metal ion binding"/>
    <property type="evidence" value="ECO:0007669"/>
    <property type="project" value="UniProtKB-KW"/>
</dbReference>
<reference evidence="13" key="2">
    <citation type="submission" date="2025-09" db="UniProtKB">
        <authorList>
            <consortium name="Ensembl"/>
        </authorList>
    </citation>
    <scope>IDENTIFICATION</scope>
</reference>
<evidence type="ECO:0000259" key="12">
    <source>
        <dbReference type="PROSITE" id="PS50071"/>
    </source>
</evidence>
<evidence type="ECO:0000256" key="3">
    <source>
        <dbReference type="ARBA" id="ARBA00022737"/>
    </source>
</evidence>
<dbReference type="PROSITE" id="PS00027">
    <property type="entry name" value="HOMEOBOX_1"/>
    <property type="match status" value="1"/>
</dbReference>
<evidence type="ECO:0000256" key="6">
    <source>
        <dbReference type="ARBA" id="ARBA00023125"/>
    </source>
</evidence>
<dbReference type="GO" id="GO:0000981">
    <property type="term" value="F:DNA-binding transcription factor activity, RNA polymerase II-specific"/>
    <property type="evidence" value="ECO:0007669"/>
    <property type="project" value="InterPro"/>
</dbReference>
<dbReference type="GO" id="GO:0030182">
    <property type="term" value="P:neuron differentiation"/>
    <property type="evidence" value="ECO:0007669"/>
    <property type="project" value="TreeGrafter"/>
</dbReference>
<keyword evidence="3" id="KW-0677">Repeat</keyword>
<dbReference type="STRING" id="7757.ENSPMAP00000009806"/>
<dbReference type="Ensembl" id="ENSPMAT00000009847.1">
    <property type="protein sequence ID" value="ENSPMAP00000009806.1"/>
    <property type="gene ID" value="ENSPMAG00000008904.1"/>
</dbReference>
<reference evidence="13" key="1">
    <citation type="submission" date="2025-08" db="UniProtKB">
        <authorList>
            <consortium name="Ensembl"/>
        </authorList>
    </citation>
    <scope>IDENTIFICATION</scope>
</reference>
<accession>S4RX66</accession>